<reference evidence="1" key="1">
    <citation type="submission" date="2019-12" db="EMBL/GenBank/DDBJ databases">
        <title>Genome sequencing and annotation of Brassica cretica.</title>
        <authorList>
            <person name="Studholme D.J."/>
            <person name="Sarris P."/>
        </authorList>
    </citation>
    <scope>NUCLEOTIDE SEQUENCE</scope>
    <source>
        <strain evidence="1">PFS-109/04</strain>
        <tissue evidence="1">Leaf</tissue>
    </source>
</reference>
<protein>
    <submittedName>
        <fullName evidence="1">Uncharacterized protein</fullName>
    </submittedName>
</protein>
<sequence>MVTSILVAGIDFFGIRQQLIWTQLELSELSLIRMDWTGLDQANVSLHVTDRANLAWRLTSPAAFRNKTKLNCFT</sequence>
<dbReference type="AlphaFoldDB" id="A0A8S9NVA7"/>
<accession>A0A8S9NVA7</accession>
<proteinExistence type="predicted"/>
<name>A0A8S9NVA7_BRACR</name>
<evidence type="ECO:0000313" key="1">
    <source>
        <dbReference type="EMBL" id="KAF3508964.1"/>
    </source>
</evidence>
<comment type="caution">
    <text evidence="1">The sequence shown here is derived from an EMBL/GenBank/DDBJ whole genome shotgun (WGS) entry which is preliminary data.</text>
</comment>
<dbReference type="EMBL" id="QGKX02001521">
    <property type="protein sequence ID" value="KAF3508964.1"/>
    <property type="molecule type" value="Genomic_DNA"/>
</dbReference>
<organism evidence="1 2">
    <name type="scientific">Brassica cretica</name>
    <name type="common">Mustard</name>
    <dbReference type="NCBI Taxonomy" id="69181"/>
    <lineage>
        <taxon>Eukaryota</taxon>
        <taxon>Viridiplantae</taxon>
        <taxon>Streptophyta</taxon>
        <taxon>Embryophyta</taxon>
        <taxon>Tracheophyta</taxon>
        <taxon>Spermatophyta</taxon>
        <taxon>Magnoliopsida</taxon>
        <taxon>eudicotyledons</taxon>
        <taxon>Gunneridae</taxon>
        <taxon>Pentapetalae</taxon>
        <taxon>rosids</taxon>
        <taxon>malvids</taxon>
        <taxon>Brassicales</taxon>
        <taxon>Brassicaceae</taxon>
        <taxon>Brassiceae</taxon>
        <taxon>Brassica</taxon>
    </lineage>
</organism>
<evidence type="ECO:0000313" key="2">
    <source>
        <dbReference type="Proteomes" id="UP000712600"/>
    </source>
</evidence>
<dbReference type="Proteomes" id="UP000712600">
    <property type="component" value="Unassembled WGS sequence"/>
</dbReference>
<gene>
    <name evidence="1" type="ORF">F2Q69_00003600</name>
</gene>